<dbReference type="PANTHER" id="PTHR46913">
    <property type="entry name" value="RING-H2 FINGER PROTEIN ATL16"/>
    <property type="match status" value="1"/>
</dbReference>
<evidence type="ECO:0000313" key="17">
    <source>
        <dbReference type="EMBL" id="RWR81017.1"/>
    </source>
</evidence>
<accession>A0A3S3MWS7</accession>
<name>A0A3S3MWS7_9MAGN</name>
<keyword evidence="6 15" id="KW-0812">Transmembrane</keyword>
<evidence type="ECO:0000259" key="16">
    <source>
        <dbReference type="PROSITE" id="PS50089"/>
    </source>
</evidence>
<dbReference type="InterPro" id="IPR001841">
    <property type="entry name" value="Znf_RING"/>
</dbReference>
<evidence type="ECO:0000256" key="15">
    <source>
        <dbReference type="SAM" id="Phobius"/>
    </source>
</evidence>
<comment type="catalytic activity">
    <reaction evidence="1">
        <text>S-ubiquitinyl-[E2 ubiquitin-conjugating enzyme]-L-cysteine + [acceptor protein]-L-lysine = [E2 ubiquitin-conjugating enzyme]-L-cysteine + N(6)-ubiquitinyl-[acceptor protein]-L-lysine.</text>
        <dbReference type="EC" id="2.3.2.27"/>
    </reaction>
</comment>
<evidence type="ECO:0000256" key="13">
    <source>
        <dbReference type="PROSITE-ProRule" id="PRU00175"/>
    </source>
</evidence>
<keyword evidence="10" id="KW-0862">Zinc</keyword>
<evidence type="ECO:0000256" key="5">
    <source>
        <dbReference type="ARBA" id="ARBA00022679"/>
    </source>
</evidence>
<keyword evidence="5" id="KW-0808">Transferase</keyword>
<comment type="pathway">
    <text evidence="3">Protein modification; protein ubiquitination.</text>
</comment>
<reference evidence="17 18" key="1">
    <citation type="journal article" date="2019" name="Nat. Plants">
        <title>Stout camphor tree genome fills gaps in understanding of flowering plant genome evolution.</title>
        <authorList>
            <person name="Chaw S.M."/>
            <person name="Liu Y.C."/>
            <person name="Wu Y.W."/>
            <person name="Wang H.Y."/>
            <person name="Lin C.I."/>
            <person name="Wu C.S."/>
            <person name="Ke H.M."/>
            <person name="Chang L.Y."/>
            <person name="Hsu C.Y."/>
            <person name="Yang H.T."/>
            <person name="Sudianto E."/>
            <person name="Hsu M.H."/>
            <person name="Wu K.P."/>
            <person name="Wang L.N."/>
            <person name="Leebens-Mack J.H."/>
            <person name="Tsai I.J."/>
        </authorList>
    </citation>
    <scope>NUCLEOTIDE SEQUENCE [LARGE SCALE GENOMIC DNA]</scope>
    <source>
        <strain evidence="18">cv. Chaw 1501</strain>
        <tissue evidence="17">Young leaves</tissue>
    </source>
</reference>
<evidence type="ECO:0000256" key="7">
    <source>
        <dbReference type="ARBA" id="ARBA00022723"/>
    </source>
</evidence>
<feature type="transmembrane region" description="Helical" evidence="15">
    <location>
        <begin position="53"/>
        <end position="74"/>
    </location>
</feature>
<dbReference type="EMBL" id="QPKB01000003">
    <property type="protein sequence ID" value="RWR81017.1"/>
    <property type="molecule type" value="Genomic_DNA"/>
</dbReference>
<keyword evidence="12 15" id="KW-0472">Membrane</keyword>
<keyword evidence="7" id="KW-0479">Metal-binding</keyword>
<proteinExistence type="predicted"/>
<dbReference type="GO" id="GO:0061630">
    <property type="term" value="F:ubiquitin protein ligase activity"/>
    <property type="evidence" value="ECO:0007669"/>
    <property type="project" value="UniProtKB-EC"/>
</dbReference>
<evidence type="ECO:0000256" key="9">
    <source>
        <dbReference type="ARBA" id="ARBA00022786"/>
    </source>
</evidence>
<evidence type="ECO:0000256" key="3">
    <source>
        <dbReference type="ARBA" id="ARBA00004906"/>
    </source>
</evidence>
<evidence type="ECO:0000256" key="11">
    <source>
        <dbReference type="ARBA" id="ARBA00022989"/>
    </source>
</evidence>
<dbReference type="AlphaFoldDB" id="A0A3S3MWS7"/>
<evidence type="ECO:0000256" key="14">
    <source>
        <dbReference type="SAM" id="MobiDB-lite"/>
    </source>
</evidence>
<keyword evidence="8 13" id="KW-0863">Zinc-finger</keyword>
<evidence type="ECO:0000256" key="2">
    <source>
        <dbReference type="ARBA" id="ARBA00004167"/>
    </source>
</evidence>
<feature type="region of interest" description="Disordered" evidence="14">
    <location>
        <begin position="85"/>
        <end position="114"/>
    </location>
</feature>
<dbReference type="Proteomes" id="UP000283530">
    <property type="component" value="Unassembled WGS sequence"/>
</dbReference>
<dbReference type="OrthoDB" id="9984778at2759"/>
<evidence type="ECO:0000256" key="6">
    <source>
        <dbReference type="ARBA" id="ARBA00022692"/>
    </source>
</evidence>
<evidence type="ECO:0000256" key="10">
    <source>
        <dbReference type="ARBA" id="ARBA00022833"/>
    </source>
</evidence>
<keyword evidence="18" id="KW-1185">Reference proteome</keyword>
<evidence type="ECO:0000313" key="18">
    <source>
        <dbReference type="Proteomes" id="UP000283530"/>
    </source>
</evidence>
<comment type="subcellular location">
    <subcellularLocation>
        <location evidence="2">Membrane</location>
        <topology evidence="2">Single-pass membrane protein</topology>
    </subcellularLocation>
</comment>
<organism evidence="17 18">
    <name type="scientific">Cinnamomum micranthum f. kanehirae</name>
    <dbReference type="NCBI Taxonomy" id="337451"/>
    <lineage>
        <taxon>Eukaryota</taxon>
        <taxon>Viridiplantae</taxon>
        <taxon>Streptophyta</taxon>
        <taxon>Embryophyta</taxon>
        <taxon>Tracheophyta</taxon>
        <taxon>Spermatophyta</taxon>
        <taxon>Magnoliopsida</taxon>
        <taxon>Magnoliidae</taxon>
        <taxon>Laurales</taxon>
        <taxon>Lauraceae</taxon>
        <taxon>Cinnamomum</taxon>
    </lineage>
</organism>
<dbReference type="Gene3D" id="3.30.40.10">
    <property type="entry name" value="Zinc/RING finger domain, C3HC4 (zinc finger)"/>
    <property type="match status" value="1"/>
</dbReference>
<dbReference type="GO" id="GO:0016020">
    <property type="term" value="C:membrane"/>
    <property type="evidence" value="ECO:0007669"/>
    <property type="project" value="UniProtKB-SubCell"/>
</dbReference>
<evidence type="ECO:0000256" key="4">
    <source>
        <dbReference type="ARBA" id="ARBA00012483"/>
    </source>
</evidence>
<dbReference type="SMART" id="SM00184">
    <property type="entry name" value="RING"/>
    <property type="match status" value="1"/>
</dbReference>
<dbReference type="UniPathway" id="UPA00143"/>
<evidence type="ECO:0000256" key="8">
    <source>
        <dbReference type="ARBA" id="ARBA00022771"/>
    </source>
</evidence>
<evidence type="ECO:0000256" key="1">
    <source>
        <dbReference type="ARBA" id="ARBA00000900"/>
    </source>
</evidence>
<dbReference type="InterPro" id="IPR013083">
    <property type="entry name" value="Znf_RING/FYVE/PHD"/>
</dbReference>
<dbReference type="FunFam" id="3.30.40.10:FF:000233">
    <property type="entry name" value="RING-H2 finger protein ATL54"/>
    <property type="match status" value="1"/>
</dbReference>
<protein>
    <recommendedName>
        <fullName evidence="4">RING-type E3 ubiquitin transferase</fullName>
        <ecNumber evidence="4">2.3.2.27</ecNumber>
    </recommendedName>
</protein>
<keyword evidence="11 15" id="KW-1133">Transmembrane helix</keyword>
<dbReference type="EC" id="2.3.2.27" evidence="4"/>
<dbReference type="GO" id="GO:0016567">
    <property type="term" value="P:protein ubiquitination"/>
    <property type="evidence" value="ECO:0007669"/>
    <property type="project" value="UniProtKB-UniPathway"/>
</dbReference>
<dbReference type="GO" id="GO:0008270">
    <property type="term" value="F:zinc ion binding"/>
    <property type="evidence" value="ECO:0007669"/>
    <property type="project" value="UniProtKB-KW"/>
</dbReference>
<dbReference type="Pfam" id="PF13639">
    <property type="entry name" value="zf-RING_2"/>
    <property type="match status" value="1"/>
</dbReference>
<feature type="compositionally biased region" description="Basic and acidic residues" evidence="14">
    <location>
        <begin position="85"/>
        <end position="94"/>
    </location>
</feature>
<dbReference type="CDD" id="cd16461">
    <property type="entry name" value="RING-H2_EL5-like"/>
    <property type="match status" value="1"/>
</dbReference>
<keyword evidence="9" id="KW-0833">Ubl conjugation pathway</keyword>
<dbReference type="SUPFAM" id="SSF57850">
    <property type="entry name" value="RING/U-box"/>
    <property type="match status" value="1"/>
</dbReference>
<dbReference type="STRING" id="337451.A0A3S3MWS7"/>
<comment type="caution">
    <text evidence="17">The sequence shown here is derived from an EMBL/GenBank/DDBJ whole genome shotgun (WGS) entry which is preliminary data.</text>
</comment>
<dbReference type="PROSITE" id="PS50089">
    <property type="entry name" value="ZF_RING_2"/>
    <property type="match status" value="1"/>
</dbReference>
<evidence type="ECO:0000256" key="12">
    <source>
        <dbReference type="ARBA" id="ARBA00023136"/>
    </source>
</evidence>
<feature type="region of interest" description="Disordered" evidence="14">
    <location>
        <begin position="340"/>
        <end position="362"/>
    </location>
</feature>
<gene>
    <name evidence="17" type="ORF">CKAN_00968100</name>
</gene>
<feature type="domain" description="RING-type" evidence="16">
    <location>
        <begin position="143"/>
        <end position="185"/>
    </location>
</feature>
<dbReference type="InterPro" id="IPR044600">
    <property type="entry name" value="ATL1/ATL16-like"/>
</dbReference>
<dbReference type="PANTHER" id="PTHR46913:SF22">
    <property type="entry name" value="RING-TYPE E3 UBIQUITIN TRANSFERASE"/>
    <property type="match status" value="1"/>
</dbReference>
<sequence>MASLENQQTWMPYENTRDCSKGFCSLYCPQWCYIVFPPPPPLGFPEQDSGANFSPLVIAIIGILASAFLLVSYYTAVSKYCGNRDSQRGSSQHDPDEEFNDSRSPSPHEPWQGAHSGLDEALIKSITVCKYKKGDGLVEGTDCSVCLSEFQEHESLRLLPKCSHAFHLPCIDMWLKSHYNCPLCRAVIFSTTTPPQFPPPVSVSHPDNRSSTESRFESDTVIAVENSETSEDEHSLATRSVISKSDLDSSEERDTIIEIRDEEMTQIRRSFSMDSFQHRISIADVLMMSMEEDRWAINKQEHQFSADVGSSKHCGRDGKINSKSRVLNCVMSPTAMKRSSSSGRFLLTRQGRGRNTAAPISN</sequence>